<keyword evidence="1" id="KW-0812">Transmembrane</keyword>
<sequence length="156" mass="18185">MLAQIYTGVERKEYKTPDLSVGGLWIQWAFGLGWLCLFSMLASDEECDMYRDEVYLKQRRFYPGLLYGRVKNSIRPTVTSTYSMFNQTLDAQVRRNAHPVDNNVKLIHLTYQSSLLDKSENNQTPKHDSTYVPRTQSPCMDAYMRRADRRICPSTL</sequence>
<dbReference type="RefSeq" id="XP_049149765.1">
    <property type="nucleotide sequence ID" value="XM_049292619.1"/>
</dbReference>
<name>A0A9Q8T2S7_9PEZI</name>
<keyword evidence="1" id="KW-0472">Membrane</keyword>
<evidence type="ECO:0000313" key="3">
    <source>
        <dbReference type="Proteomes" id="UP000830671"/>
    </source>
</evidence>
<dbReference type="AlphaFoldDB" id="A0A9Q8T2S7"/>
<reference evidence="2" key="1">
    <citation type="journal article" date="2021" name="Mol. Plant Microbe Interact.">
        <title>Complete Genome Sequence of the Plant-Pathogenic Fungus Colletotrichum lupini.</title>
        <authorList>
            <person name="Baroncelli R."/>
            <person name="Pensec F."/>
            <person name="Da Lio D."/>
            <person name="Boufleur T."/>
            <person name="Vicente I."/>
            <person name="Sarrocco S."/>
            <person name="Picot A."/>
            <person name="Baraldi E."/>
            <person name="Sukno S."/>
            <person name="Thon M."/>
            <person name="Le Floch G."/>
        </authorList>
    </citation>
    <scope>NUCLEOTIDE SEQUENCE</scope>
    <source>
        <strain evidence="2">IMI 504893</strain>
    </source>
</reference>
<keyword evidence="1" id="KW-1133">Transmembrane helix</keyword>
<dbReference type="Proteomes" id="UP000830671">
    <property type="component" value="Chromosome 7"/>
</dbReference>
<protein>
    <submittedName>
        <fullName evidence="2">Uncharacterized protein</fullName>
    </submittedName>
</protein>
<gene>
    <name evidence="2" type="ORF">CLUP02_13682</name>
</gene>
<organism evidence="2 3">
    <name type="scientific">Colletotrichum lupini</name>
    <dbReference type="NCBI Taxonomy" id="145971"/>
    <lineage>
        <taxon>Eukaryota</taxon>
        <taxon>Fungi</taxon>
        <taxon>Dikarya</taxon>
        <taxon>Ascomycota</taxon>
        <taxon>Pezizomycotina</taxon>
        <taxon>Sordariomycetes</taxon>
        <taxon>Hypocreomycetidae</taxon>
        <taxon>Glomerellales</taxon>
        <taxon>Glomerellaceae</taxon>
        <taxon>Colletotrichum</taxon>
        <taxon>Colletotrichum acutatum species complex</taxon>
    </lineage>
</organism>
<dbReference type="KEGG" id="clup:CLUP02_13682"/>
<dbReference type="GeneID" id="73347629"/>
<evidence type="ECO:0000256" key="1">
    <source>
        <dbReference type="SAM" id="Phobius"/>
    </source>
</evidence>
<feature type="transmembrane region" description="Helical" evidence="1">
    <location>
        <begin position="24"/>
        <end position="42"/>
    </location>
</feature>
<evidence type="ECO:0000313" key="2">
    <source>
        <dbReference type="EMBL" id="UQC88159.1"/>
    </source>
</evidence>
<accession>A0A9Q8T2S7</accession>
<proteinExistence type="predicted"/>
<keyword evidence="3" id="KW-1185">Reference proteome</keyword>
<dbReference type="EMBL" id="CP019479">
    <property type="protein sequence ID" value="UQC88159.1"/>
    <property type="molecule type" value="Genomic_DNA"/>
</dbReference>